<gene>
    <name evidence="4" type="ORF">M0813_03276</name>
</gene>
<keyword evidence="1" id="KW-0547">Nucleotide-binding</keyword>
<dbReference type="PROSITE" id="PS51419">
    <property type="entry name" value="RAB"/>
    <property type="match status" value="1"/>
</dbReference>
<evidence type="ECO:0000313" key="4">
    <source>
        <dbReference type="EMBL" id="KAJ6238042.1"/>
    </source>
</evidence>
<dbReference type="CDD" id="cd00876">
    <property type="entry name" value="Ras"/>
    <property type="match status" value="1"/>
</dbReference>
<sequence>MTETEERHKIVIIGGGSVGKSCLTIRYLQGKFIQDYDPTIRENYEKLIEVDEKPCYLEIIDTAGQDEYGSVRDKCIRLGEGFMIVYSIISRASYTEARKLHKTITRTVNNRKVPTVTLANKSDLQKERLISQEEGEKMAQSANSVYLETSAKTGTNVEEAFYNIIRQVREWKIEEAKRQKILDEQKDEDSDESNNKKGKKGKKKKKKKKKKKGKKGENGGNKKDKDGKKCIIF</sequence>
<dbReference type="SMART" id="SM00175">
    <property type="entry name" value="RAB"/>
    <property type="match status" value="1"/>
</dbReference>
<proteinExistence type="predicted"/>
<evidence type="ECO:0000313" key="5">
    <source>
        <dbReference type="Proteomes" id="UP001150062"/>
    </source>
</evidence>
<dbReference type="PANTHER" id="PTHR24070">
    <property type="entry name" value="RAS, DI-RAS, AND RHEB FAMILY MEMBERS OF SMALL GTPASE SUPERFAMILY"/>
    <property type="match status" value="1"/>
</dbReference>
<dbReference type="InterPro" id="IPR005225">
    <property type="entry name" value="Small_GTP-bd"/>
</dbReference>
<keyword evidence="2" id="KW-0342">GTP-binding</keyword>
<dbReference type="InterPro" id="IPR020849">
    <property type="entry name" value="Small_GTPase_Ras-type"/>
</dbReference>
<evidence type="ECO:0000256" key="3">
    <source>
        <dbReference type="SAM" id="MobiDB-lite"/>
    </source>
</evidence>
<dbReference type="InterPro" id="IPR027417">
    <property type="entry name" value="P-loop_NTPase"/>
</dbReference>
<dbReference type="EMBL" id="JAOAOG010000234">
    <property type="protein sequence ID" value="KAJ6238042.1"/>
    <property type="molecule type" value="Genomic_DNA"/>
</dbReference>
<dbReference type="Gene3D" id="3.40.50.300">
    <property type="entry name" value="P-loop containing nucleotide triphosphate hydrolases"/>
    <property type="match status" value="1"/>
</dbReference>
<dbReference type="PROSITE" id="PS51420">
    <property type="entry name" value="RHO"/>
    <property type="match status" value="1"/>
</dbReference>
<dbReference type="NCBIfam" id="TIGR00231">
    <property type="entry name" value="small_GTP"/>
    <property type="match status" value="1"/>
</dbReference>
<feature type="compositionally biased region" description="Basic and acidic residues" evidence="3">
    <location>
        <begin position="215"/>
        <end position="233"/>
    </location>
</feature>
<accession>A0ABQ8XZL6</accession>
<evidence type="ECO:0000256" key="2">
    <source>
        <dbReference type="ARBA" id="ARBA00023134"/>
    </source>
</evidence>
<feature type="compositionally biased region" description="Basic residues" evidence="3">
    <location>
        <begin position="196"/>
        <end position="214"/>
    </location>
</feature>
<dbReference type="PROSITE" id="PS51421">
    <property type="entry name" value="RAS"/>
    <property type="match status" value="1"/>
</dbReference>
<organism evidence="4 5">
    <name type="scientific">Anaeramoeba flamelloides</name>
    <dbReference type="NCBI Taxonomy" id="1746091"/>
    <lineage>
        <taxon>Eukaryota</taxon>
        <taxon>Metamonada</taxon>
        <taxon>Anaeramoebidae</taxon>
        <taxon>Anaeramoeba</taxon>
    </lineage>
</organism>
<evidence type="ECO:0000256" key="1">
    <source>
        <dbReference type="ARBA" id="ARBA00022741"/>
    </source>
</evidence>
<dbReference type="InterPro" id="IPR001806">
    <property type="entry name" value="Small_GTPase"/>
</dbReference>
<dbReference type="SMART" id="SM00173">
    <property type="entry name" value="RAS"/>
    <property type="match status" value="1"/>
</dbReference>
<name>A0ABQ8XZL6_9EUKA</name>
<feature type="region of interest" description="Disordered" evidence="3">
    <location>
        <begin position="180"/>
        <end position="233"/>
    </location>
</feature>
<dbReference type="SMART" id="SM00176">
    <property type="entry name" value="RAN"/>
    <property type="match status" value="1"/>
</dbReference>
<dbReference type="SUPFAM" id="SSF52540">
    <property type="entry name" value="P-loop containing nucleoside triphosphate hydrolases"/>
    <property type="match status" value="1"/>
</dbReference>
<dbReference type="Pfam" id="PF00071">
    <property type="entry name" value="Ras"/>
    <property type="match status" value="1"/>
</dbReference>
<comment type="caution">
    <text evidence="4">The sequence shown here is derived from an EMBL/GenBank/DDBJ whole genome shotgun (WGS) entry which is preliminary data.</text>
</comment>
<protein>
    <submittedName>
        <fullName evidence="4">Ras-like protein</fullName>
    </submittedName>
</protein>
<dbReference type="PRINTS" id="PR00449">
    <property type="entry name" value="RASTRNSFRMNG"/>
</dbReference>
<dbReference type="SMART" id="SM00174">
    <property type="entry name" value="RHO"/>
    <property type="match status" value="1"/>
</dbReference>
<dbReference type="Proteomes" id="UP001150062">
    <property type="component" value="Unassembled WGS sequence"/>
</dbReference>
<reference evidence="4" key="1">
    <citation type="submission" date="2022-08" db="EMBL/GenBank/DDBJ databases">
        <title>Novel sulfate-reducing endosymbionts in the free-living metamonad Anaeramoeba.</title>
        <authorList>
            <person name="Jerlstrom-Hultqvist J."/>
            <person name="Cepicka I."/>
            <person name="Gallot-Lavallee L."/>
            <person name="Salas-Leiva D."/>
            <person name="Curtis B.A."/>
            <person name="Zahonova K."/>
            <person name="Pipaliya S."/>
            <person name="Dacks J."/>
            <person name="Roger A.J."/>
        </authorList>
    </citation>
    <scope>NUCLEOTIDE SEQUENCE</scope>
    <source>
        <strain evidence="4">Schooner1</strain>
    </source>
</reference>
<keyword evidence="5" id="KW-1185">Reference proteome</keyword>